<dbReference type="AlphaFoldDB" id="A0A645H3V5"/>
<gene>
    <name evidence="1" type="ORF">SDC9_180650</name>
</gene>
<comment type="caution">
    <text evidence="1">The sequence shown here is derived from an EMBL/GenBank/DDBJ whole genome shotgun (WGS) entry which is preliminary data.</text>
</comment>
<sequence length="178" mass="21096">MGLLLARFFDLTFALLSRPSLTEQRRFHAISCSFPIEFVELTLALFEQLALLLGYILHIFERFLKICDIHVLSATQCAASILFDHNRSHLYFYLFFRYLVISCIDCGQRYFFGFRYTFQLHIFYRSSISVSLLKCFFFRADCCISKLQQLLGFQTLLPLLNRECSICYKFHNDYAHQQ</sequence>
<evidence type="ECO:0000313" key="1">
    <source>
        <dbReference type="EMBL" id="MPN33166.1"/>
    </source>
</evidence>
<protein>
    <submittedName>
        <fullName evidence="1">Uncharacterized protein</fullName>
    </submittedName>
</protein>
<reference evidence="1" key="1">
    <citation type="submission" date="2019-08" db="EMBL/GenBank/DDBJ databases">
        <authorList>
            <person name="Kucharzyk K."/>
            <person name="Murdoch R.W."/>
            <person name="Higgins S."/>
            <person name="Loffler F."/>
        </authorList>
    </citation>
    <scope>NUCLEOTIDE SEQUENCE</scope>
</reference>
<accession>A0A645H3V5</accession>
<proteinExistence type="predicted"/>
<organism evidence="1">
    <name type="scientific">bioreactor metagenome</name>
    <dbReference type="NCBI Taxonomy" id="1076179"/>
    <lineage>
        <taxon>unclassified sequences</taxon>
        <taxon>metagenomes</taxon>
        <taxon>ecological metagenomes</taxon>
    </lineage>
</organism>
<name>A0A645H3V5_9ZZZZ</name>
<dbReference type="EMBL" id="VSSQ01085548">
    <property type="protein sequence ID" value="MPN33166.1"/>
    <property type="molecule type" value="Genomic_DNA"/>
</dbReference>